<dbReference type="Proteomes" id="UP000645555">
    <property type="component" value="Unassembled WGS sequence"/>
</dbReference>
<protein>
    <submittedName>
        <fullName evidence="3">3-ketoacyl-ACP reductase</fullName>
    </submittedName>
</protein>
<dbReference type="SUPFAM" id="SSF51735">
    <property type="entry name" value="NAD(P)-binding Rossmann-fold domains"/>
    <property type="match status" value="1"/>
</dbReference>
<dbReference type="Gene3D" id="3.40.50.720">
    <property type="entry name" value="NAD(P)-binding Rossmann-like Domain"/>
    <property type="match status" value="1"/>
</dbReference>
<dbReference type="Pfam" id="PF13561">
    <property type="entry name" value="adh_short_C2"/>
    <property type="match status" value="1"/>
</dbReference>
<sequence length="276" mass="28615">MSDRLAGKVAVVTGAGRGIGRAVATAFAAQQAALVLVDIAADITGVPYPMASTSQLDHTARMCRELGAPVLTAVADVRAAQDAERVAEQAVERFGRIDVLVNNAGVAGPSGKIVHEVTEDEWAVMMDVNLGGPWRMTKAVGAAMADRRGGSIVNIASTAGLVGYRNFAAYVASKHGLVGLTRAAALDYAPYRVRVNAVCPGSVRDAEATEGRMLAEIGRSIGIEPADHEAAFITQQPMNALVEAEDVAAAAVWLASDESRRATGSVISVDGGYSAR</sequence>
<comment type="similarity">
    <text evidence="1">Belongs to the short-chain dehydrogenases/reductases (SDR) family.</text>
</comment>
<dbReference type="FunFam" id="3.40.50.720:FF:000084">
    <property type="entry name" value="Short-chain dehydrogenase reductase"/>
    <property type="match status" value="1"/>
</dbReference>
<dbReference type="InterPro" id="IPR020904">
    <property type="entry name" value="Sc_DH/Rdtase_CS"/>
</dbReference>
<evidence type="ECO:0000313" key="3">
    <source>
        <dbReference type="EMBL" id="GGX44054.1"/>
    </source>
</evidence>
<dbReference type="PRINTS" id="PR00081">
    <property type="entry name" value="GDHRDH"/>
</dbReference>
<dbReference type="InterPro" id="IPR036291">
    <property type="entry name" value="NAD(P)-bd_dom_sf"/>
</dbReference>
<accession>A0A918K1G3</accession>
<dbReference type="CDD" id="cd05233">
    <property type="entry name" value="SDR_c"/>
    <property type="match status" value="1"/>
</dbReference>
<organism evidence="3 4">
    <name type="scientific">Streptomyces fructofermentans</name>
    <dbReference type="NCBI Taxonomy" id="152141"/>
    <lineage>
        <taxon>Bacteria</taxon>
        <taxon>Bacillati</taxon>
        <taxon>Actinomycetota</taxon>
        <taxon>Actinomycetes</taxon>
        <taxon>Kitasatosporales</taxon>
        <taxon>Streptomycetaceae</taxon>
        <taxon>Streptomyces</taxon>
    </lineage>
</organism>
<reference evidence="3" key="2">
    <citation type="submission" date="2020-09" db="EMBL/GenBank/DDBJ databases">
        <authorList>
            <person name="Sun Q."/>
            <person name="Ohkuma M."/>
        </authorList>
    </citation>
    <scope>NUCLEOTIDE SEQUENCE</scope>
    <source>
        <strain evidence="3">JCM 4956</strain>
    </source>
</reference>
<evidence type="ECO:0000256" key="2">
    <source>
        <dbReference type="ARBA" id="ARBA00023002"/>
    </source>
</evidence>
<dbReference type="PRINTS" id="PR00080">
    <property type="entry name" value="SDRFAMILY"/>
</dbReference>
<dbReference type="GO" id="GO:0006633">
    <property type="term" value="P:fatty acid biosynthetic process"/>
    <property type="evidence" value="ECO:0007669"/>
    <property type="project" value="TreeGrafter"/>
</dbReference>
<dbReference type="PANTHER" id="PTHR42760">
    <property type="entry name" value="SHORT-CHAIN DEHYDROGENASES/REDUCTASES FAMILY MEMBER"/>
    <property type="match status" value="1"/>
</dbReference>
<dbReference type="PANTHER" id="PTHR42760:SF133">
    <property type="entry name" value="3-OXOACYL-[ACYL-CARRIER-PROTEIN] REDUCTASE"/>
    <property type="match status" value="1"/>
</dbReference>
<keyword evidence="2" id="KW-0560">Oxidoreductase</keyword>
<dbReference type="GO" id="GO:0048038">
    <property type="term" value="F:quinone binding"/>
    <property type="evidence" value="ECO:0007669"/>
    <property type="project" value="TreeGrafter"/>
</dbReference>
<dbReference type="RefSeq" id="WP_190033938.1">
    <property type="nucleotide sequence ID" value="NZ_BMWD01000002.1"/>
</dbReference>
<keyword evidence="4" id="KW-1185">Reference proteome</keyword>
<proteinExistence type="inferred from homology"/>
<comment type="caution">
    <text evidence="3">The sequence shown here is derived from an EMBL/GenBank/DDBJ whole genome shotgun (WGS) entry which is preliminary data.</text>
</comment>
<name>A0A918K1G3_9ACTN</name>
<dbReference type="GO" id="GO:0016616">
    <property type="term" value="F:oxidoreductase activity, acting on the CH-OH group of donors, NAD or NADP as acceptor"/>
    <property type="evidence" value="ECO:0007669"/>
    <property type="project" value="TreeGrafter"/>
</dbReference>
<reference evidence="3" key="1">
    <citation type="journal article" date="2014" name="Int. J. Syst. Evol. Microbiol.">
        <title>Complete genome sequence of Corynebacterium casei LMG S-19264T (=DSM 44701T), isolated from a smear-ripened cheese.</title>
        <authorList>
            <consortium name="US DOE Joint Genome Institute (JGI-PGF)"/>
            <person name="Walter F."/>
            <person name="Albersmeier A."/>
            <person name="Kalinowski J."/>
            <person name="Ruckert C."/>
        </authorList>
    </citation>
    <scope>NUCLEOTIDE SEQUENCE</scope>
    <source>
        <strain evidence="3">JCM 4956</strain>
    </source>
</reference>
<gene>
    <name evidence="3" type="ORF">GCM10010515_08660</name>
</gene>
<dbReference type="AlphaFoldDB" id="A0A918K1G3"/>
<evidence type="ECO:0000256" key="1">
    <source>
        <dbReference type="ARBA" id="ARBA00006484"/>
    </source>
</evidence>
<dbReference type="PROSITE" id="PS00061">
    <property type="entry name" value="ADH_SHORT"/>
    <property type="match status" value="1"/>
</dbReference>
<dbReference type="EMBL" id="BMWD01000002">
    <property type="protein sequence ID" value="GGX44054.1"/>
    <property type="molecule type" value="Genomic_DNA"/>
</dbReference>
<dbReference type="InterPro" id="IPR002347">
    <property type="entry name" value="SDR_fam"/>
</dbReference>
<evidence type="ECO:0000313" key="4">
    <source>
        <dbReference type="Proteomes" id="UP000645555"/>
    </source>
</evidence>